<accession>A0A5J4KQT3</accession>
<proteinExistence type="predicted"/>
<evidence type="ECO:0008006" key="4">
    <source>
        <dbReference type="Google" id="ProtNLM"/>
    </source>
</evidence>
<dbReference type="AlphaFoldDB" id="A0A5J4KQT3"/>
<dbReference type="PROSITE" id="PS51257">
    <property type="entry name" value="PROKAR_LIPOPROTEIN"/>
    <property type="match status" value="1"/>
</dbReference>
<protein>
    <recommendedName>
        <fullName evidence="4">LTD domain-containing protein</fullName>
    </recommendedName>
</protein>
<feature type="chain" id="PRO_5023918870" description="LTD domain-containing protein" evidence="1">
    <location>
        <begin position="22"/>
        <end position="151"/>
    </location>
</feature>
<keyword evidence="3" id="KW-1185">Reference proteome</keyword>
<evidence type="ECO:0000313" key="2">
    <source>
        <dbReference type="EMBL" id="GER92058.1"/>
    </source>
</evidence>
<dbReference type="RefSeq" id="WP_151759624.1">
    <property type="nucleotide sequence ID" value="NZ_BKZW01000005.1"/>
</dbReference>
<evidence type="ECO:0000256" key="1">
    <source>
        <dbReference type="SAM" id="SignalP"/>
    </source>
</evidence>
<name>A0A5J4KQT3_9CHLR</name>
<comment type="caution">
    <text evidence="2">The sequence shown here is derived from an EMBL/GenBank/DDBJ whole genome shotgun (WGS) entry which is preliminary data.</text>
</comment>
<sequence>MKRHASLCVLFCFTLILVACSSTPPVNGSNTPTVHISTTPTATLMPPKLEVTPNTGLVLDCSKINQKFELYNSGGRDLLWVSQVYSQSGITDKSLLKIKLSPTGGTLVSGGHLVVIAQGTISSSLEPVIISFIYKDSAIHAQGISQSIICK</sequence>
<gene>
    <name evidence="2" type="ORF">KDW_62200</name>
</gene>
<organism evidence="2 3">
    <name type="scientific">Dictyobacter vulcani</name>
    <dbReference type="NCBI Taxonomy" id="2607529"/>
    <lineage>
        <taxon>Bacteria</taxon>
        <taxon>Bacillati</taxon>
        <taxon>Chloroflexota</taxon>
        <taxon>Ktedonobacteria</taxon>
        <taxon>Ktedonobacterales</taxon>
        <taxon>Dictyobacteraceae</taxon>
        <taxon>Dictyobacter</taxon>
    </lineage>
</organism>
<dbReference type="Proteomes" id="UP000326912">
    <property type="component" value="Unassembled WGS sequence"/>
</dbReference>
<evidence type="ECO:0000313" key="3">
    <source>
        <dbReference type="Proteomes" id="UP000326912"/>
    </source>
</evidence>
<reference evidence="2 3" key="1">
    <citation type="submission" date="2019-10" db="EMBL/GenBank/DDBJ databases">
        <title>Dictyobacter vulcani sp. nov., within the class Ktedonobacteria, isolated from soil of volcanic Mt. Zao.</title>
        <authorList>
            <person name="Zheng Y."/>
            <person name="Wang C.M."/>
            <person name="Sakai Y."/>
            <person name="Abe K."/>
            <person name="Yokota A."/>
            <person name="Yabe S."/>
        </authorList>
    </citation>
    <scope>NUCLEOTIDE SEQUENCE [LARGE SCALE GENOMIC DNA]</scope>
    <source>
        <strain evidence="2 3">W12</strain>
    </source>
</reference>
<dbReference type="EMBL" id="BKZW01000005">
    <property type="protein sequence ID" value="GER92058.1"/>
    <property type="molecule type" value="Genomic_DNA"/>
</dbReference>
<keyword evidence="1" id="KW-0732">Signal</keyword>
<feature type="signal peptide" evidence="1">
    <location>
        <begin position="1"/>
        <end position="21"/>
    </location>
</feature>